<dbReference type="InterPro" id="IPR022742">
    <property type="entry name" value="Hydrolase_4"/>
</dbReference>
<reference evidence="4" key="2">
    <citation type="submission" date="2021-09" db="EMBL/GenBank/DDBJ databases">
        <authorList>
            <person name="Gilroy R."/>
        </authorList>
    </citation>
    <scope>NUCLEOTIDE SEQUENCE</scope>
    <source>
        <strain evidence="4">ChiHjej13B12-14962</strain>
    </source>
</reference>
<proteinExistence type="inferred from homology"/>
<organism evidence="4 5">
    <name type="scientific">Enteractinococcus helveticum</name>
    <dbReference type="NCBI Taxonomy" id="1837282"/>
    <lineage>
        <taxon>Bacteria</taxon>
        <taxon>Bacillati</taxon>
        <taxon>Actinomycetota</taxon>
        <taxon>Actinomycetes</taxon>
        <taxon>Micrococcales</taxon>
        <taxon>Micrococcaceae</taxon>
    </lineage>
</organism>
<dbReference type="PANTHER" id="PTHR22946">
    <property type="entry name" value="DIENELACTONE HYDROLASE DOMAIN-CONTAINING PROTEIN-RELATED"/>
    <property type="match status" value="1"/>
</dbReference>
<dbReference type="AlphaFoldDB" id="A0A921FMM2"/>
<evidence type="ECO:0000256" key="1">
    <source>
        <dbReference type="ARBA" id="ARBA00008645"/>
    </source>
</evidence>
<dbReference type="Gene3D" id="3.40.50.1820">
    <property type="entry name" value="alpha/beta hydrolase"/>
    <property type="match status" value="1"/>
</dbReference>
<evidence type="ECO:0000256" key="2">
    <source>
        <dbReference type="ARBA" id="ARBA00022801"/>
    </source>
</evidence>
<keyword evidence="2 4" id="KW-0378">Hydrolase</keyword>
<gene>
    <name evidence="4" type="ORF">K8V32_09335</name>
</gene>
<name>A0A921FMM2_9MICC</name>
<feature type="domain" description="Serine aminopeptidase S33" evidence="3">
    <location>
        <begin position="52"/>
        <end position="261"/>
    </location>
</feature>
<dbReference type="EMBL" id="DYXC01000100">
    <property type="protein sequence ID" value="HJF14985.1"/>
    <property type="molecule type" value="Genomic_DNA"/>
</dbReference>
<comment type="similarity">
    <text evidence="1">Belongs to the AB hydrolase superfamily.</text>
</comment>
<accession>A0A921FMM2</accession>
<dbReference type="SUPFAM" id="SSF53474">
    <property type="entry name" value="alpha/beta-Hydrolases"/>
    <property type="match status" value="1"/>
</dbReference>
<evidence type="ECO:0000313" key="5">
    <source>
        <dbReference type="Proteomes" id="UP000703315"/>
    </source>
</evidence>
<dbReference type="InterPro" id="IPR029058">
    <property type="entry name" value="AB_hydrolase_fold"/>
</dbReference>
<comment type="caution">
    <text evidence="4">The sequence shown here is derived from an EMBL/GenBank/DDBJ whole genome shotgun (WGS) entry which is preliminary data.</text>
</comment>
<dbReference type="GO" id="GO:0052689">
    <property type="term" value="F:carboxylic ester hydrolase activity"/>
    <property type="evidence" value="ECO:0007669"/>
    <property type="project" value="UniProtKB-ARBA"/>
</dbReference>
<sequence length="297" mass="32854">MEPDHRFRTEELRFSSDGLDCAATLYRPVEADAVVPCVVFAPSVNQTRRDGYPRFAERFAAAGYAALIFDYRYIGDSAGKPRQLVDYKQQREDLRAAVAFVRSLEGIDTTQIVLWGFSFAGDPVLNVAADDQQIAAVFTLCPLLDGLKFSAISGTGNTLRRMAAAARASWTREPIRMPVTAPAGRLALFNKPEAVEGFAALQAENSSWRNDILVKPTQPPFLLRPIKHAKHITCPLWVGLATQDTMVPAMPMRRLARLAPYAELRTFSGGHFGGFLDHFDEVITSQLAFLRRALAHG</sequence>
<dbReference type="RefSeq" id="WP_303906255.1">
    <property type="nucleotide sequence ID" value="NZ_DYXC01000100.1"/>
</dbReference>
<dbReference type="InterPro" id="IPR050261">
    <property type="entry name" value="FrsA_esterase"/>
</dbReference>
<dbReference type="PANTHER" id="PTHR22946:SF9">
    <property type="entry name" value="POLYKETIDE TRANSFERASE AF380"/>
    <property type="match status" value="1"/>
</dbReference>
<evidence type="ECO:0000259" key="3">
    <source>
        <dbReference type="Pfam" id="PF12146"/>
    </source>
</evidence>
<protein>
    <submittedName>
        <fullName evidence="4">Alpha/beta fold hydrolase</fullName>
    </submittedName>
</protein>
<evidence type="ECO:0000313" key="4">
    <source>
        <dbReference type="EMBL" id="HJF14985.1"/>
    </source>
</evidence>
<reference evidence="4" key="1">
    <citation type="journal article" date="2021" name="PeerJ">
        <title>Extensive microbial diversity within the chicken gut microbiome revealed by metagenomics and culture.</title>
        <authorList>
            <person name="Gilroy R."/>
            <person name="Ravi A."/>
            <person name="Getino M."/>
            <person name="Pursley I."/>
            <person name="Horton D.L."/>
            <person name="Alikhan N.F."/>
            <person name="Baker D."/>
            <person name="Gharbi K."/>
            <person name="Hall N."/>
            <person name="Watson M."/>
            <person name="Adriaenssens E.M."/>
            <person name="Foster-Nyarko E."/>
            <person name="Jarju S."/>
            <person name="Secka A."/>
            <person name="Antonio M."/>
            <person name="Oren A."/>
            <person name="Chaudhuri R.R."/>
            <person name="La Ragione R."/>
            <person name="Hildebrand F."/>
            <person name="Pallen M.J."/>
        </authorList>
    </citation>
    <scope>NUCLEOTIDE SEQUENCE</scope>
    <source>
        <strain evidence="4">ChiHjej13B12-14962</strain>
    </source>
</reference>
<dbReference type="Proteomes" id="UP000703315">
    <property type="component" value="Unassembled WGS sequence"/>
</dbReference>
<dbReference type="Pfam" id="PF12146">
    <property type="entry name" value="Hydrolase_4"/>
    <property type="match status" value="1"/>
</dbReference>